<feature type="binding site" evidence="9">
    <location>
        <position position="189"/>
    </location>
    <ligand>
        <name>substrate</name>
    </ligand>
</feature>
<evidence type="ECO:0000313" key="13">
    <source>
        <dbReference type="Proteomes" id="UP000092445"/>
    </source>
</evidence>
<reference evidence="13" key="1">
    <citation type="submission" date="2014-03" db="EMBL/GenBank/DDBJ databases">
        <authorList>
            <person name="Aksoy S."/>
            <person name="Warren W."/>
            <person name="Wilson R.K."/>
        </authorList>
    </citation>
    <scope>NUCLEOTIDE SEQUENCE [LARGE SCALE GENOMIC DNA]</scope>
    <source>
        <strain evidence="13">IAEA</strain>
    </source>
</reference>
<dbReference type="InterPro" id="IPR014732">
    <property type="entry name" value="OMPdecase"/>
</dbReference>
<proteinExistence type="inferred from homology"/>
<dbReference type="Pfam" id="PF00215">
    <property type="entry name" value="OMPdecase"/>
    <property type="match status" value="1"/>
</dbReference>
<sequence>MQYDRKKKLSPIIIALDYPDPEQAICFSKKISPQQCQLKIGQELFIKSGKKGFKIFLDLKFYDIPNTVQKSVYAVEKLNIWMLSLHISGGKNMMLSARSALYPYKKNVPKIIGVTILTSMEIVELHRVGIYASSVLDHVTKLALLAKKYKLDGVVCSPWEAKTIRRLIGKNFIIVTPGIRPKTTQYHDQKRVMTPREAIRSGSDFLVIGRPITQSNTPYMMLKKILSDINS</sequence>
<organism evidence="12 13">
    <name type="scientific">Glossina pallidipes</name>
    <name type="common">Tsetse fly</name>
    <dbReference type="NCBI Taxonomy" id="7398"/>
    <lineage>
        <taxon>Eukaryota</taxon>
        <taxon>Metazoa</taxon>
        <taxon>Ecdysozoa</taxon>
        <taxon>Arthropoda</taxon>
        <taxon>Hexapoda</taxon>
        <taxon>Insecta</taxon>
        <taxon>Pterygota</taxon>
        <taxon>Neoptera</taxon>
        <taxon>Endopterygota</taxon>
        <taxon>Diptera</taxon>
        <taxon>Brachycera</taxon>
        <taxon>Muscomorpha</taxon>
        <taxon>Hippoboscoidea</taxon>
        <taxon>Glossinidae</taxon>
        <taxon>Glossina</taxon>
    </lineage>
</organism>
<feature type="binding site" evidence="9">
    <location>
        <position position="209"/>
    </location>
    <ligand>
        <name>substrate</name>
    </ligand>
</feature>
<keyword evidence="6 10" id="KW-0665">Pyrimidine biosynthesis</keyword>
<dbReference type="SUPFAM" id="SSF51366">
    <property type="entry name" value="Ribulose-phoshate binding barrel"/>
    <property type="match status" value="1"/>
</dbReference>
<dbReference type="InterPro" id="IPR018089">
    <property type="entry name" value="OMPdecase_AS"/>
</dbReference>
<evidence type="ECO:0000256" key="4">
    <source>
        <dbReference type="ARBA" id="ARBA00021923"/>
    </source>
</evidence>
<dbReference type="GO" id="GO:0044205">
    <property type="term" value="P:'de novo' UMP biosynthetic process"/>
    <property type="evidence" value="ECO:0007669"/>
    <property type="project" value="UniProtKB-UniPathway"/>
</dbReference>
<reference evidence="12" key="2">
    <citation type="submission" date="2020-05" db="UniProtKB">
        <authorList>
            <consortium name="EnsemblMetazoa"/>
        </authorList>
    </citation>
    <scope>IDENTIFICATION</scope>
    <source>
        <strain evidence="12">IAEA</strain>
    </source>
</reference>
<comment type="pathway">
    <text evidence="1 10">Pyrimidine metabolism; UMP biosynthesis via de novo pathway; UMP from orotate: step 2/2.</text>
</comment>
<dbReference type="HAMAP" id="MF_01200_B">
    <property type="entry name" value="OMPdecase_type1_B"/>
    <property type="match status" value="1"/>
</dbReference>
<evidence type="ECO:0000259" key="11">
    <source>
        <dbReference type="SMART" id="SM00934"/>
    </source>
</evidence>
<dbReference type="PANTHER" id="PTHR32119:SF2">
    <property type="entry name" value="OROTIDINE 5'-PHOSPHATE DECARBOXYLASE"/>
    <property type="match status" value="1"/>
</dbReference>
<evidence type="ECO:0000256" key="6">
    <source>
        <dbReference type="ARBA" id="ARBA00022975"/>
    </source>
</evidence>
<dbReference type="EC" id="4.1.1.23" evidence="3 10"/>
<dbReference type="InterPro" id="IPR047596">
    <property type="entry name" value="OMPdecase_bac"/>
</dbReference>
<dbReference type="NCBIfam" id="TIGR01740">
    <property type="entry name" value="pyrF"/>
    <property type="match status" value="1"/>
</dbReference>
<feature type="binding site" evidence="9">
    <location>
        <position position="180"/>
    </location>
    <ligand>
        <name>substrate</name>
    </ligand>
</feature>
<comment type="subunit">
    <text evidence="2">Homodimer.</text>
</comment>
<dbReference type="PANTHER" id="PTHR32119">
    <property type="entry name" value="OROTIDINE 5'-PHOSPHATE DECARBOXYLASE"/>
    <property type="match status" value="1"/>
</dbReference>
<name>A0A1A9Z0X2_GLOPL</name>
<evidence type="ECO:0000256" key="10">
    <source>
        <dbReference type="RuleBase" id="RU000512"/>
    </source>
</evidence>
<dbReference type="EnsemblMetazoa" id="GPAI000600-RA">
    <property type="protein sequence ID" value="GPAI000600-PA"/>
    <property type="gene ID" value="GPAI000600"/>
</dbReference>
<dbReference type="STRING" id="7398.A0A1A9Z0X2"/>
<feature type="binding site" evidence="9">
    <location>
        <position position="39"/>
    </location>
    <ligand>
        <name>substrate</name>
    </ligand>
</feature>
<feature type="active site" description="For OMPdecase activity" evidence="8">
    <location>
        <position position="63"/>
    </location>
</feature>
<dbReference type="VEuPathDB" id="VectorBase:GPAI000600"/>
<dbReference type="PROSITE" id="PS00156">
    <property type="entry name" value="OMPDECASE"/>
    <property type="match status" value="1"/>
</dbReference>
<evidence type="ECO:0000256" key="1">
    <source>
        <dbReference type="ARBA" id="ARBA00004861"/>
    </source>
</evidence>
<evidence type="ECO:0000313" key="12">
    <source>
        <dbReference type="EnsemblMetazoa" id="GPAI000600-PA"/>
    </source>
</evidence>
<feature type="domain" description="Orotidine 5'-phosphate decarboxylase" evidence="11">
    <location>
        <begin position="11"/>
        <end position="225"/>
    </location>
</feature>
<keyword evidence="5 10" id="KW-0210">Decarboxylase</keyword>
<keyword evidence="13" id="KW-1185">Reference proteome</keyword>
<feature type="binding site" evidence="9">
    <location>
        <position position="118"/>
    </location>
    <ligand>
        <name>substrate</name>
    </ligand>
</feature>
<comment type="similarity">
    <text evidence="10">Belongs to the OMP decarboxylase family.</text>
</comment>
<dbReference type="SMART" id="SM00934">
    <property type="entry name" value="OMPdecase"/>
    <property type="match status" value="1"/>
</dbReference>
<comment type="catalytic activity">
    <reaction evidence="10">
        <text>orotidine 5'-phosphate + H(+) = UMP + CO2</text>
        <dbReference type="Rhea" id="RHEA:11596"/>
        <dbReference type="ChEBI" id="CHEBI:15378"/>
        <dbReference type="ChEBI" id="CHEBI:16526"/>
        <dbReference type="ChEBI" id="CHEBI:57538"/>
        <dbReference type="ChEBI" id="CHEBI:57865"/>
        <dbReference type="EC" id="4.1.1.23"/>
    </reaction>
</comment>
<dbReference type="UniPathway" id="UPA00070">
    <property type="reaction ID" value="UER00120"/>
</dbReference>
<dbReference type="InterPro" id="IPR011060">
    <property type="entry name" value="RibuloseP-bd_barrel"/>
</dbReference>
<dbReference type="Proteomes" id="UP000092445">
    <property type="component" value="Unassembled WGS sequence"/>
</dbReference>
<dbReference type="InterPro" id="IPR013785">
    <property type="entry name" value="Aldolase_TIM"/>
</dbReference>
<dbReference type="GO" id="GO:0004590">
    <property type="term" value="F:orotidine-5'-phosphate decarboxylase activity"/>
    <property type="evidence" value="ECO:0007669"/>
    <property type="project" value="UniProtKB-EC"/>
</dbReference>
<keyword evidence="7 10" id="KW-0456">Lyase</keyword>
<feature type="active site" description="For OMPdecase activity" evidence="8">
    <location>
        <position position="60"/>
    </location>
</feature>
<evidence type="ECO:0000256" key="8">
    <source>
        <dbReference type="PIRSR" id="PIRSR614732-1"/>
    </source>
</evidence>
<dbReference type="NCBIfam" id="NF001273">
    <property type="entry name" value="PRK00230.1"/>
    <property type="match status" value="1"/>
</dbReference>
<dbReference type="GO" id="GO:0006207">
    <property type="term" value="P:'de novo' pyrimidine nucleobase biosynthetic process"/>
    <property type="evidence" value="ECO:0007669"/>
    <property type="project" value="InterPro"/>
</dbReference>
<feature type="binding site" evidence="9">
    <location>
        <position position="210"/>
    </location>
    <ligand>
        <name>substrate</name>
    </ligand>
</feature>
<evidence type="ECO:0000256" key="9">
    <source>
        <dbReference type="PIRSR" id="PIRSR614732-2"/>
    </source>
</evidence>
<feature type="binding site" evidence="9">
    <location>
        <position position="17"/>
    </location>
    <ligand>
        <name>substrate</name>
    </ligand>
</feature>
<evidence type="ECO:0000256" key="5">
    <source>
        <dbReference type="ARBA" id="ARBA00022793"/>
    </source>
</evidence>
<feature type="active site" description="For OMPdecase activity" evidence="8">
    <location>
        <position position="58"/>
    </location>
</feature>
<evidence type="ECO:0000256" key="2">
    <source>
        <dbReference type="ARBA" id="ARBA00011738"/>
    </source>
</evidence>
<protein>
    <recommendedName>
        <fullName evidence="4 10">Orotidine 5'-phosphate decarboxylase</fullName>
        <ecNumber evidence="3 10">4.1.1.23</ecNumber>
    </recommendedName>
</protein>
<dbReference type="InterPro" id="IPR001754">
    <property type="entry name" value="OMPdeCOase_dom"/>
</dbReference>
<dbReference type="CDD" id="cd04725">
    <property type="entry name" value="OMP_decarboxylase_like"/>
    <property type="match status" value="1"/>
</dbReference>
<dbReference type="AlphaFoldDB" id="A0A1A9Z0X2"/>
<evidence type="ECO:0000256" key="3">
    <source>
        <dbReference type="ARBA" id="ARBA00012321"/>
    </source>
</evidence>
<accession>A0A1A9Z0X2</accession>
<evidence type="ECO:0000256" key="7">
    <source>
        <dbReference type="ARBA" id="ARBA00023239"/>
    </source>
</evidence>
<dbReference type="GO" id="GO:0005829">
    <property type="term" value="C:cytosol"/>
    <property type="evidence" value="ECO:0007669"/>
    <property type="project" value="TreeGrafter"/>
</dbReference>
<dbReference type="Gene3D" id="3.20.20.70">
    <property type="entry name" value="Aldolase class I"/>
    <property type="match status" value="1"/>
</dbReference>
<dbReference type="FunFam" id="3.20.20.70:FF:000015">
    <property type="entry name" value="Orotidine 5'-phosphate decarboxylase"/>
    <property type="match status" value="1"/>
</dbReference>